<evidence type="ECO:0000313" key="2">
    <source>
        <dbReference type="EMBL" id="EOB04463.1"/>
    </source>
</evidence>
<accession>R0LVK2</accession>
<keyword evidence="3" id="KW-1185">Reference proteome</keyword>
<feature type="compositionally biased region" description="Basic and acidic residues" evidence="1">
    <location>
        <begin position="641"/>
        <end position="656"/>
    </location>
</feature>
<feature type="compositionally biased region" description="Basic residues" evidence="1">
    <location>
        <begin position="994"/>
        <end position="1006"/>
    </location>
</feature>
<feature type="compositionally biased region" description="Basic residues" evidence="1">
    <location>
        <begin position="339"/>
        <end position="352"/>
    </location>
</feature>
<feature type="compositionally biased region" description="Basic and acidic residues" evidence="1">
    <location>
        <begin position="376"/>
        <end position="400"/>
    </location>
</feature>
<feature type="compositionally biased region" description="Polar residues" evidence="1">
    <location>
        <begin position="1041"/>
        <end position="1057"/>
    </location>
</feature>
<feature type="region of interest" description="Disordered" evidence="1">
    <location>
        <begin position="1334"/>
        <end position="1360"/>
    </location>
</feature>
<organism evidence="2 3">
    <name type="scientific">Anas platyrhynchos</name>
    <name type="common">Mallard</name>
    <name type="synonym">Anas boschas</name>
    <dbReference type="NCBI Taxonomy" id="8839"/>
    <lineage>
        <taxon>Eukaryota</taxon>
        <taxon>Metazoa</taxon>
        <taxon>Chordata</taxon>
        <taxon>Craniata</taxon>
        <taxon>Vertebrata</taxon>
        <taxon>Euteleostomi</taxon>
        <taxon>Archelosauria</taxon>
        <taxon>Archosauria</taxon>
        <taxon>Dinosauria</taxon>
        <taxon>Saurischia</taxon>
        <taxon>Theropoda</taxon>
        <taxon>Coelurosauria</taxon>
        <taxon>Aves</taxon>
        <taxon>Neognathae</taxon>
        <taxon>Galloanserae</taxon>
        <taxon>Anseriformes</taxon>
        <taxon>Anatidae</taxon>
        <taxon>Anatinae</taxon>
        <taxon>Anas</taxon>
    </lineage>
</organism>
<feature type="region of interest" description="Disordered" evidence="1">
    <location>
        <begin position="540"/>
        <end position="576"/>
    </location>
</feature>
<name>R0LVK2_ANAPL</name>
<feature type="region of interest" description="Disordered" evidence="1">
    <location>
        <begin position="601"/>
        <end position="696"/>
    </location>
</feature>
<feature type="region of interest" description="Disordered" evidence="1">
    <location>
        <begin position="1039"/>
        <end position="1066"/>
    </location>
</feature>
<gene>
    <name evidence="2" type="ORF">Anapl_09639</name>
</gene>
<feature type="compositionally biased region" description="Polar residues" evidence="1">
    <location>
        <begin position="1345"/>
        <end position="1360"/>
    </location>
</feature>
<reference evidence="3" key="1">
    <citation type="journal article" date="2013" name="Nat. Genet.">
        <title>The duck genome and transcriptome provide insight into an avian influenza virus reservoir species.</title>
        <authorList>
            <person name="Huang Y."/>
            <person name="Li Y."/>
            <person name="Burt D.W."/>
            <person name="Chen H."/>
            <person name="Zhang Y."/>
            <person name="Qian W."/>
            <person name="Kim H."/>
            <person name="Gan S."/>
            <person name="Zhao Y."/>
            <person name="Li J."/>
            <person name="Yi K."/>
            <person name="Feng H."/>
            <person name="Zhu P."/>
            <person name="Li B."/>
            <person name="Liu Q."/>
            <person name="Fairley S."/>
            <person name="Magor K.E."/>
            <person name="Du Z."/>
            <person name="Hu X."/>
            <person name="Goodman L."/>
            <person name="Tafer H."/>
            <person name="Vignal A."/>
            <person name="Lee T."/>
            <person name="Kim K.W."/>
            <person name="Sheng Z."/>
            <person name="An Y."/>
            <person name="Searle S."/>
            <person name="Herrero J."/>
            <person name="Groenen M.A."/>
            <person name="Crooijmans R.P."/>
            <person name="Faraut T."/>
            <person name="Cai Q."/>
            <person name="Webster R.G."/>
            <person name="Aldridge J.R."/>
            <person name="Warren W.C."/>
            <person name="Bartschat S."/>
            <person name="Kehr S."/>
            <person name="Marz M."/>
            <person name="Stadler P.F."/>
            <person name="Smith J."/>
            <person name="Kraus R.H."/>
            <person name="Zhao Y."/>
            <person name="Ren L."/>
            <person name="Fei J."/>
            <person name="Morisson M."/>
            <person name="Kaiser P."/>
            <person name="Griffin D.K."/>
            <person name="Rao M."/>
            <person name="Pitel F."/>
            <person name="Wang J."/>
            <person name="Li N."/>
        </authorList>
    </citation>
    <scope>NUCLEOTIDE SEQUENCE [LARGE SCALE GENOMIC DNA]</scope>
</reference>
<protein>
    <submittedName>
        <fullName evidence="2">Uncharacterized protein</fullName>
    </submittedName>
</protein>
<feature type="region of interest" description="Disordered" evidence="1">
    <location>
        <begin position="1078"/>
        <end position="1152"/>
    </location>
</feature>
<feature type="compositionally biased region" description="Pro residues" evidence="1">
    <location>
        <begin position="1009"/>
        <end position="1018"/>
    </location>
</feature>
<proteinExistence type="predicted"/>
<feature type="compositionally biased region" description="Pro residues" evidence="1">
    <location>
        <begin position="1115"/>
        <end position="1125"/>
    </location>
</feature>
<dbReference type="Proteomes" id="UP000296049">
    <property type="component" value="Unassembled WGS sequence"/>
</dbReference>
<feature type="region of interest" description="Disordered" evidence="1">
    <location>
        <begin position="960"/>
        <end position="1021"/>
    </location>
</feature>
<sequence length="1360" mass="147950">MLHSGRRKNELPLPWIQLQTQEPSGKKSSTALCRQHISHETVELSALVHPRSHTASFRRVYQDCALGQGSPEKIFRLTLQPGSDSCCTKKPSLEECGISPPANPTSHLFGGAYTHTQLTPTWTAWDFAKMSSESRSTQRPSPTQSLSVSQDLGSFTAEPPVLIAVWTGGKGADRQKSGRRNSQRLGQPTSLPFFWLDSSRKHIPECAGNVTFLPGFNINQACRNTELEKIARIINSSPLITPDNVTACLFPPVFSLPFSDPQSLHKTLDANRRRLLCHTTSRGARSAAVPKEAVQRAARRWKPYGLVHEGMTQYKSPCICRSPDGPRARGWEQEPVSMRSKKGAQPRHGKPHTRPDTPLGAPRSHHERLRGPLGQKELKAETQTGTEEKVPKKSREKEVSPKGSCTPLASSRRKDTRPASSASQPGEEHLCLAQISSSVAELLLFSPLPTARSMNPRQGSRNVKEAERWRGADLVPTLTLLRALSLNLGTTCSHGTGLLHVFTCTQCSVTLQRGAPGAEGKAEGNAIGGRSSSGIKGLTCRSFTGSPPPEGKQQLAPVPSNISGVGGWESSPQAAPPHRSLLPLFSFPPLFPFRLCQPEELLPHPTRPDRPSPAPVKPSAQHRGTSVASRPLRQPHGSATLRERHSGSGREGEKQCSPKSLTAPKLMHSKADARSPKSNACGPRSSKGGGKRKNSLTLKAQFQLQGLVRNHPSCSTAGQVALRLQSEARVMNSPRIIQIPAGNSPATAAAVTREDVPTASQQTAPLSSYLAGAYEQEECNQITSGFQPNYSCEHIQCQVGYLLVVGFEEEAIIKSLNSAPTSTRFTVVVTPKDELMASKCYPIQRIRLQVTRKTASSISSMELQHCYAIFCLCAYRVKWLHHVSDPSALQQSGKLRNNTKQQLLKKHSSSLSGAKLAATGDNAAVRVQLPVLKCHSTGNTREPKSGSIYRGTPQAAEELKTQIPAKTAKSYKPSPVWAAAATKSTPQQLAGLRKERRGRDRTRSKHSPSPFPPPPSLPFPQSLLVQMSPAAAQLLAVQAPTQNTDSLQGTWRGQNQAGHGAPNRPPLLSLKHEVLLLHGKGRKPRDNPKGTLWKTSGGRRKALAERWVPSSGSPQPEPQGQPQPGHPKALGPAGLPRYRGTLPAPPGPSTEPQIPSLTATPCCTGTLQEPGPSFLSTHTCLGEPGSRFCKSSAAFQEEKEIPAGQHSGSTGKEQGGCAVRYHKAITQPNEEKYSLDMSSSPLPQCCCPEHLNIWERTRDKLWIVDLSAPQRPTQGLKPIPYPRWQEESCNNLEHLEPPGAAQSIAQLPKPIAAALVTHQQQQLWTFTSEELLRDEKEETCEAGHQNETPRQPQTSPKWEQ</sequence>
<dbReference type="EMBL" id="KB742784">
    <property type="protein sequence ID" value="EOB04463.1"/>
    <property type="molecule type" value="Genomic_DNA"/>
</dbReference>
<evidence type="ECO:0000313" key="3">
    <source>
        <dbReference type="Proteomes" id="UP000296049"/>
    </source>
</evidence>
<evidence type="ECO:0000256" key="1">
    <source>
        <dbReference type="SAM" id="MobiDB-lite"/>
    </source>
</evidence>
<feature type="region of interest" description="Disordered" evidence="1">
    <location>
        <begin position="315"/>
        <end position="427"/>
    </location>
</feature>